<accession>A0A392U185</accession>
<organism evidence="2 3">
    <name type="scientific">Trifolium medium</name>
    <dbReference type="NCBI Taxonomy" id="97028"/>
    <lineage>
        <taxon>Eukaryota</taxon>
        <taxon>Viridiplantae</taxon>
        <taxon>Streptophyta</taxon>
        <taxon>Embryophyta</taxon>
        <taxon>Tracheophyta</taxon>
        <taxon>Spermatophyta</taxon>
        <taxon>Magnoliopsida</taxon>
        <taxon>eudicotyledons</taxon>
        <taxon>Gunneridae</taxon>
        <taxon>Pentapetalae</taxon>
        <taxon>rosids</taxon>
        <taxon>fabids</taxon>
        <taxon>Fabales</taxon>
        <taxon>Fabaceae</taxon>
        <taxon>Papilionoideae</taxon>
        <taxon>50 kb inversion clade</taxon>
        <taxon>NPAAA clade</taxon>
        <taxon>Hologalegina</taxon>
        <taxon>IRL clade</taxon>
        <taxon>Trifolieae</taxon>
        <taxon>Trifolium</taxon>
    </lineage>
</organism>
<evidence type="ECO:0000313" key="2">
    <source>
        <dbReference type="EMBL" id="MCI65815.1"/>
    </source>
</evidence>
<dbReference type="AlphaFoldDB" id="A0A392U185"/>
<feature type="compositionally biased region" description="Acidic residues" evidence="1">
    <location>
        <begin position="24"/>
        <end position="44"/>
    </location>
</feature>
<keyword evidence="3" id="KW-1185">Reference proteome</keyword>
<name>A0A392U185_9FABA</name>
<feature type="non-terminal residue" evidence="2">
    <location>
        <position position="1"/>
    </location>
</feature>
<feature type="region of interest" description="Disordered" evidence="1">
    <location>
        <begin position="1"/>
        <end position="64"/>
    </location>
</feature>
<proteinExistence type="predicted"/>
<feature type="compositionally biased region" description="Low complexity" evidence="1">
    <location>
        <begin position="14"/>
        <end position="23"/>
    </location>
</feature>
<evidence type="ECO:0000256" key="1">
    <source>
        <dbReference type="SAM" id="MobiDB-lite"/>
    </source>
</evidence>
<evidence type="ECO:0000313" key="3">
    <source>
        <dbReference type="Proteomes" id="UP000265520"/>
    </source>
</evidence>
<dbReference type="Proteomes" id="UP000265520">
    <property type="component" value="Unassembled WGS sequence"/>
</dbReference>
<reference evidence="2 3" key="1">
    <citation type="journal article" date="2018" name="Front. Plant Sci.">
        <title>Red Clover (Trifolium pratense) and Zigzag Clover (T. medium) - A Picture of Genomic Similarities and Differences.</title>
        <authorList>
            <person name="Dluhosova J."/>
            <person name="Istvanek J."/>
            <person name="Nedelnik J."/>
            <person name="Repkova J."/>
        </authorList>
    </citation>
    <scope>NUCLEOTIDE SEQUENCE [LARGE SCALE GENOMIC DNA]</scope>
    <source>
        <strain evidence="3">cv. 10/8</strain>
        <tissue evidence="2">Leaf</tissue>
    </source>
</reference>
<protein>
    <submittedName>
        <fullName evidence="2">Uncharacterized protein</fullName>
    </submittedName>
</protein>
<feature type="compositionally biased region" description="Basic and acidic residues" evidence="1">
    <location>
        <begin position="52"/>
        <end position="64"/>
    </location>
</feature>
<feature type="compositionally biased region" description="Acidic residues" evidence="1">
    <location>
        <begin position="1"/>
        <end position="13"/>
    </location>
</feature>
<comment type="caution">
    <text evidence="2">The sequence shown here is derived from an EMBL/GenBank/DDBJ whole genome shotgun (WGS) entry which is preliminary data.</text>
</comment>
<sequence>NEIESESTTESESESSSSSSSSESELEEGEIVDSDVDDSEDGSEEITSWGIDHSDDDQPRGRSDRSRYDLEVLLFFLLL</sequence>
<dbReference type="EMBL" id="LXQA010683164">
    <property type="protein sequence ID" value="MCI65815.1"/>
    <property type="molecule type" value="Genomic_DNA"/>
</dbReference>